<dbReference type="PANTHER" id="PTHR19306">
    <property type="entry name" value="STRUCTURAL MAINTENANCE OF CHROMOSOMES 5,6 SMC5, SMC6"/>
    <property type="match status" value="1"/>
</dbReference>
<evidence type="ECO:0000256" key="8">
    <source>
        <dbReference type="ARBA" id="ARBA00023054"/>
    </source>
</evidence>
<dbReference type="AlphaFoldDB" id="A0A5J4Z9C4"/>
<keyword evidence="11" id="KW-0539">Nucleus</keyword>
<dbReference type="SUPFAM" id="SSF52540">
    <property type="entry name" value="P-loop containing nucleoside triphosphate hydrolases"/>
    <property type="match status" value="1"/>
</dbReference>
<dbReference type="InterPro" id="IPR003395">
    <property type="entry name" value="RecF/RecN/SMC_N"/>
</dbReference>
<dbReference type="GO" id="GO:0005634">
    <property type="term" value="C:nucleus"/>
    <property type="evidence" value="ECO:0007669"/>
    <property type="project" value="UniProtKB-SubCell"/>
</dbReference>
<evidence type="ECO:0000256" key="1">
    <source>
        <dbReference type="ARBA" id="ARBA00004123"/>
    </source>
</evidence>
<dbReference type="GO" id="GO:0016887">
    <property type="term" value="F:ATP hydrolysis activity"/>
    <property type="evidence" value="ECO:0007669"/>
    <property type="project" value="InterPro"/>
</dbReference>
<name>A0A5J4Z9C4_PORPP</name>
<keyword evidence="5" id="KW-0547">Nucleotide-binding</keyword>
<dbReference type="GO" id="GO:0005524">
    <property type="term" value="F:ATP binding"/>
    <property type="evidence" value="ECO:0007669"/>
    <property type="project" value="UniProtKB-KW"/>
</dbReference>
<comment type="caution">
    <text evidence="16">The sequence shown here is derived from an EMBL/GenBank/DDBJ whole genome shotgun (WGS) entry which is preliminary data.</text>
</comment>
<keyword evidence="8 12" id="KW-0175">Coiled coil</keyword>
<evidence type="ECO:0000256" key="7">
    <source>
        <dbReference type="ARBA" id="ARBA00022840"/>
    </source>
</evidence>
<proteinExistence type="inferred from homology"/>
<evidence type="ECO:0000256" key="4">
    <source>
        <dbReference type="ARBA" id="ARBA00022454"/>
    </source>
</evidence>
<dbReference type="InterPro" id="IPR038729">
    <property type="entry name" value="Rad50/SbcC_AAA"/>
</dbReference>
<sequence>MLPPGARARQLAVGAHELAASAQAEVSRARANSKRRQAPFCAQVSEKENDGAGPSSSKARRIEERAGDVHALCGDEGLSANGETDWMDEADEENENCEQVQETCEADSFQENTLDEGDVLEEVGREKDHFASVGILESIYVENFMCHECFEFEFGPNVNIIQGENGSGKSAIVAALQTCLGASASSTERARVVSGLIRRGQTQALIRIRLRNCLETSTSSGLPNGRSQQRDFACVDDRFRPSVYGNAVIIERRIKKEGQNSWTFMNASMQKVKPNGTATNELRQICDHFNIQVANPVSIMTQTKSKQFLATGKPQDHYRFFMDATLLTEVKHCILAAMESKNELERVLSNKEEYLPQLQSTLDTKQKQFEEAQILRTMDQRMAELGIALSWTFVRDQERELDSARTSRKKAIKLLKVVDEEFQQIEADVRTLETRMNEEHAKIRSETERMKSFVDQSKAIEAELNKLQSTKKQLGRRELQVQRSYEQARARRANIEEKIVEERRKGGQQQAQRGALIEQKQALDIDRRNFEASLERLERDSDFAADESVQFAAKHREMNERWKRQKMAINQVRSSLEHLKNAERDAIAKWGADAPRVLQIIEEGTRRGLFHIKPVGPIGSFVSVRDHKWAKAAQTAIGRNLLQSFLVHDSHDEKVLRGLLDRIRVSMVQTPLNVGPYSIPEDARPPREYHTLLDQLVVSHDLVFNVLVDQAEIERHVLFEDKEEMLHVAGRELRNVKNCWHASGDRAWSRYGSVARRAATGEHVLIGSSVKHAIHDEEAKLARLLKEHGQLQHTIREHEQTRMQLSNRESQANKEKQAVQRQLDVLLRRRADLERTLDALDEGFDAYQFEAEIKNVDADAAEALHEVEHLQCELSQCDIRIAELIQQRSHLDASLDSGTADELEAQYRNSQTEYAQLLRSKQRKVSVLNEATQKREAAQAEEDRCQRLLNQALVKAAATGSEKPREEELQRSQAQIEGEMEALRHRIRDESSRFEGRDLEQLELDFLDFKRKKETIEGRMHELRAMRDRIQAGIVKRKKSWRRLRKDLQHITNLLFGYYLARRKHAGRIDFADKEETLNITVQIGTHTKGDGSIAETKELRSLSGGEKSFVTLALVLALGESMGIPFRIMDEFDVFMDEANRHAAYGIIVKMASEQKNRQFIFITPHQLPNIKASESCKIQVLRPPQRQHK</sequence>
<dbReference type="GO" id="GO:0030915">
    <property type="term" value="C:Smc5-Smc6 complex"/>
    <property type="evidence" value="ECO:0007669"/>
    <property type="project" value="TreeGrafter"/>
</dbReference>
<keyword evidence="7" id="KW-0067">ATP-binding</keyword>
<dbReference type="Pfam" id="PF02463">
    <property type="entry name" value="SMC_N"/>
    <property type="match status" value="1"/>
</dbReference>
<evidence type="ECO:0000256" key="12">
    <source>
        <dbReference type="SAM" id="Coils"/>
    </source>
</evidence>
<reference evidence="17" key="1">
    <citation type="journal article" date="2019" name="Nat. Commun.">
        <title>Expansion of phycobilisome linker gene families in mesophilic red algae.</title>
        <authorList>
            <person name="Lee J."/>
            <person name="Kim D."/>
            <person name="Bhattacharya D."/>
            <person name="Yoon H.S."/>
        </authorList>
    </citation>
    <scope>NUCLEOTIDE SEQUENCE [LARGE SCALE GENOMIC DNA]</scope>
    <source>
        <strain evidence="17">CCMP 1328</strain>
    </source>
</reference>
<organism evidence="16 17">
    <name type="scientific">Porphyridium purpureum</name>
    <name type="common">Red alga</name>
    <name type="synonym">Porphyridium cruentum</name>
    <dbReference type="NCBI Taxonomy" id="35688"/>
    <lineage>
        <taxon>Eukaryota</taxon>
        <taxon>Rhodophyta</taxon>
        <taxon>Bangiophyceae</taxon>
        <taxon>Porphyridiales</taxon>
        <taxon>Porphyridiaceae</taxon>
        <taxon>Porphyridium</taxon>
    </lineage>
</organism>
<comment type="similarity">
    <text evidence="3">Belongs to the SMC family. SMC6 subfamily.</text>
</comment>
<feature type="coiled-coil region" evidence="12">
    <location>
        <begin position="415"/>
        <end position="547"/>
    </location>
</feature>
<evidence type="ECO:0000256" key="6">
    <source>
        <dbReference type="ARBA" id="ARBA00022763"/>
    </source>
</evidence>
<keyword evidence="6" id="KW-0227">DNA damage</keyword>
<feature type="domain" description="Rad50/SbcC-type AAA" evidence="15">
    <location>
        <begin position="138"/>
        <end position="368"/>
    </location>
</feature>
<evidence type="ECO:0000256" key="11">
    <source>
        <dbReference type="ARBA" id="ARBA00023242"/>
    </source>
</evidence>
<evidence type="ECO:0000256" key="3">
    <source>
        <dbReference type="ARBA" id="ARBA00006793"/>
    </source>
</evidence>
<keyword evidence="4" id="KW-0158">Chromosome</keyword>
<keyword evidence="10" id="KW-0234">DNA repair</keyword>
<evidence type="ECO:0000313" key="17">
    <source>
        <dbReference type="Proteomes" id="UP000324585"/>
    </source>
</evidence>
<dbReference type="GO" id="GO:0000724">
    <property type="term" value="P:double-strand break repair via homologous recombination"/>
    <property type="evidence" value="ECO:0007669"/>
    <property type="project" value="TreeGrafter"/>
</dbReference>
<dbReference type="PANTHER" id="PTHR19306:SF6">
    <property type="entry name" value="STRUCTURAL MAINTENANCE OF CHROMOSOMES PROTEIN 6"/>
    <property type="match status" value="1"/>
</dbReference>
<keyword evidence="9" id="KW-0233">DNA recombination</keyword>
<evidence type="ECO:0000313" key="16">
    <source>
        <dbReference type="EMBL" id="KAA8499594.1"/>
    </source>
</evidence>
<dbReference type="Gene3D" id="3.40.50.300">
    <property type="entry name" value="P-loop containing nucleotide triphosphate hydrolases"/>
    <property type="match status" value="2"/>
</dbReference>
<feature type="region of interest" description="Disordered" evidence="13">
    <location>
        <begin position="29"/>
        <end position="61"/>
    </location>
</feature>
<gene>
    <name evidence="16" type="ORF">FVE85_7179</name>
</gene>
<dbReference type="GO" id="GO:0003697">
    <property type="term" value="F:single-stranded DNA binding"/>
    <property type="evidence" value="ECO:0007669"/>
    <property type="project" value="TreeGrafter"/>
</dbReference>
<feature type="domain" description="RecF/RecN/SMC N-terminal" evidence="14">
    <location>
        <begin position="761"/>
        <end position="1169"/>
    </location>
</feature>
<dbReference type="Pfam" id="PF13476">
    <property type="entry name" value="AAA_23"/>
    <property type="match status" value="1"/>
</dbReference>
<evidence type="ECO:0000256" key="9">
    <source>
        <dbReference type="ARBA" id="ARBA00023172"/>
    </source>
</evidence>
<keyword evidence="17" id="KW-1185">Reference proteome</keyword>
<protein>
    <submittedName>
        <fullName evidence="16">Structural maintenance of chromosomes protein 6</fullName>
    </submittedName>
</protein>
<comment type="subcellular location">
    <subcellularLocation>
        <location evidence="2">Chromosome</location>
    </subcellularLocation>
    <subcellularLocation>
        <location evidence="1">Nucleus</location>
    </subcellularLocation>
</comment>
<evidence type="ECO:0000256" key="13">
    <source>
        <dbReference type="SAM" id="MobiDB-lite"/>
    </source>
</evidence>
<evidence type="ECO:0000259" key="15">
    <source>
        <dbReference type="Pfam" id="PF13476"/>
    </source>
</evidence>
<evidence type="ECO:0000256" key="5">
    <source>
        <dbReference type="ARBA" id="ARBA00022741"/>
    </source>
</evidence>
<dbReference type="EMBL" id="VRMN01000001">
    <property type="protein sequence ID" value="KAA8499594.1"/>
    <property type="molecule type" value="Genomic_DNA"/>
</dbReference>
<dbReference type="OrthoDB" id="10072614at2759"/>
<evidence type="ECO:0000256" key="2">
    <source>
        <dbReference type="ARBA" id="ARBA00004286"/>
    </source>
</evidence>
<dbReference type="InterPro" id="IPR027417">
    <property type="entry name" value="P-loop_NTPase"/>
</dbReference>
<dbReference type="Proteomes" id="UP000324585">
    <property type="component" value="Unassembled WGS sequence"/>
</dbReference>
<dbReference type="GO" id="GO:0003684">
    <property type="term" value="F:damaged DNA binding"/>
    <property type="evidence" value="ECO:0007669"/>
    <property type="project" value="TreeGrafter"/>
</dbReference>
<accession>A0A5J4Z9C4</accession>
<evidence type="ECO:0000256" key="10">
    <source>
        <dbReference type="ARBA" id="ARBA00023204"/>
    </source>
</evidence>
<feature type="coiled-coil region" evidence="12">
    <location>
        <begin position="774"/>
        <end position="1019"/>
    </location>
</feature>
<dbReference type="GO" id="GO:0035861">
    <property type="term" value="C:site of double-strand break"/>
    <property type="evidence" value="ECO:0007669"/>
    <property type="project" value="TreeGrafter"/>
</dbReference>
<dbReference type="OMA" id="MCHDHFY"/>
<evidence type="ECO:0000259" key="14">
    <source>
        <dbReference type="Pfam" id="PF02463"/>
    </source>
</evidence>